<feature type="compositionally biased region" description="Polar residues" evidence="1">
    <location>
        <begin position="366"/>
        <end position="379"/>
    </location>
</feature>
<sequence>MLKVSNTQHINNDFLYEFTCIKCTGKSEEDYVRPKKLKMVYVVTLLLHNLQTSEEGRGGYFHYKNDIYKLFLSHHSHLLPSSKGNVAAINIASACSSYSGSHFISGSHVLGESGFWKLEINSPPFLSKTYATYGSKLANSSKMTEITVDSRKQRQTRSARKKKRISDDFVTEYSQLASKKTRKPVVVPSSPSVLNVSSSSELPDNMDIDVDTVPETEVQSPAQELQHTELDSDFDFINKIKTEALDNDTCEMLHHLDNIKEELSSEYDPDQSSSSIADVNSGIGIDTSALYDELVIAPSNSNTDVKREPNNELSTNLASIPSESLAKVPEALNTKVDAEEEPAFSENSDKQNSTAKQFAEKEPDSQNESIASKSVTNEMVESKKTSSSDEVYDASVPVQSSVRVWTAYEESKLLLLLNDHISSNDKTQVSSRVKLLKRMLHVRKVKRSLGIQLFDISSCLSKKKLLSEVNHDDEVMAASVPLVESSANLHTSVLDRFQSQHSQPDMDSIPTFISKLHGCGQQFRTIKSSYTERILKPYIWRDKETKPLKLKILDAIRKHRKPDDIPQDVEEESIDYKYVTAQHIPVINRMCHKAFWPSIDLSECLQYPDLQLCCYVQKIGYWFCIYGA</sequence>
<dbReference type="Proteomes" id="UP000593567">
    <property type="component" value="Unassembled WGS sequence"/>
</dbReference>
<proteinExistence type="predicted"/>
<dbReference type="OrthoDB" id="4080456at2759"/>
<evidence type="ECO:0000313" key="2">
    <source>
        <dbReference type="EMBL" id="KAF6018789.1"/>
    </source>
</evidence>
<evidence type="ECO:0000256" key="1">
    <source>
        <dbReference type="SAM" id="MobiDB-lite"/>
    </source>
</evidence>
<dbReference type="AlphaFoldDB" id="A0A7J7IXZ2"/>
<dbReference type="Gene3D" id="3.90.980.20">
    <property type="match status" value="1"/>
</dbReference>
<organism evidence="2 3">
    <name type="scientific">Bugula neritina</name>
    <name type="common">Brown bryozoan</name>
    <name type="synonym">Sertularia neritina</name>
    <dbReference type="NCBI Taxonomy" id="10212"/>
    <lineage>
        <taxon>Eukaryota</taxon>
        <taxon>Metazoa</taxon>
        <taxon>Spiralia</taxon>
        <taxon>Lophotrochozoa</taxon>
        <taxon>Bryozoa</taxon>
        <taxon>Gymnolaemata</taxon>
        <taxon>Cheilostomatida</taxon>
        <taxon>Flustrina</taxon>
        <taxon>Buguloidea</taxon>
        <taxon>Bugulidae</taxon>
        <taxon>Bugula</taxon>
    </lineage>
</organism>
<feature type="region of interest" description="Disordered" evidence="1">
    <location>
        <begin position="337"/>
        <end position="390"/>
    </location>
</feature>
<protein>
    <submittedName>
        <fullName evidence="2">CSRP2BP</fullName>
    </submittedName>
</protein>
<name>A0A7J7IXZ2_BUGNE</name>
<reference evidence="2" key="1">
    <citation type="submission" date="2020-06" db="EMBL/GenBank/DDBJ databases">
        <title>Draft genome of Bugula neritina, a colonial animal packing powerful symbionts and potential medicines.</title>
        <authorList>
            <person name="Rayko M."/>
        </authorList>
    </citation>
    <scope>NUCLEOTIDE SEQUENCE [LARGE SCALE GENOMIC DNA]</scope>
    <source>
        <strain evidence="2">Kwan_BN1</strain>
    </source>
</reference>
<accession>A0A7J7IXZ2</accession>
<dbReference type="EMBL" id="VXIV02003275">
    <property type="protein sequence ID" value="KAF6018789.1"/>
    <property type="molecule type" value="Genomic_DNA"/>
</dbReference>
<evidence type="ECO:0000313" key="3">
    <source>
        <dbReference type="Proteomes" id="UP000593567"/>
    </source>
</evidence>
<keyword evidence="3" id="KW-1185">Reference proteome</keyword>
<gene>
    <name evidence="2" type="ORF">EB796_022892</name>
</gene>
<comment type="caution">
    <text evidence="2">The sequence shown here is derived from an EMBL/GenBank/DDBJ whole genome shotgun (WGS) entry which is preliminary data.</text>
</comment>